<keyword evidence="3" id="KW-1185">Reference proteome</keyword>
<dbReference type="Proteomes" id="UP000078540">
    <property type="component" value="Unassembled WGS sequence"/>
</dbReference>
<evidence type="ECO:0000256" key="1">
    <source>
        <dbReference type="SAM" id="MobiDB-lite"/>
    </source>
</evidence>
<reference evidence="2 3" key="1">
    <citation type="submission" date="2015-09" db="EMBL/GenBank/DDBJ databases">
        <title>Atta colombica WGS genome.</title>
        <authorList>
            <person name="Nygaard S."/>
            <person name="Hu H."/>
            <person name="Boomsma J."/>
            <person name="Zhang G."/>
        </authorList>
    </citation>
    <scope>NUCLEOTIDE SEQUENCE [LARGE SCALE GENOMIC DNA]</scope>
    <source>
        <strain evidence="2">Treedump-2</strain>
        <tissue evidence="2">Whole body</tissue>
    </source>
</reference>
<gene>
    <name evidence="2" type="ORF">ALC53_01040</name>
</gene>
<feature type="non-terminal residue" evidence="2">
    <location>
        <position position="1"/>
    </location>
</feature>
<name>A0A195BVD3_9HYME</name>
<protein>
    <submittedName>
        <fullName evidence="2">Uncharacterized protein</fullName>
    </submittedName>
</protein>
<sequence length="40" mass="4409">CNARSNFRLKQRSSKRIAERSDAARLTGDDRMTAAAIPSS</sequence>
<dbReference type="AlphaFoldDB" id="A0A195BVD3"/>
<evidence type="ECO:0000313" key="3">
    <source>
        <dbReference type="Proteomes" id="UP000078540"/>
    </source>
</evidence>
<accession>A0A195BVD3</accession>
<evidence type="ECO:0000313" key="2">
    <source>
        <dbReference type="EMBL" id="KYM92584.1"/>
    </source>
</evidence>
<dbReference type="EMBL" id="KQ976401">
    <property type="protein sequence ID" value="KYM92584.1"/>
    <property type="molecule type" value="Genomic_DNA"/>
</dbReference>
<feature type="compositionally biased region" description="Basic and acidic residues" evidence="1">
    <location>
        <begin position="16"/>
        <end position="32"/>
    </location>
</feature>
<organism evidence="2 3">
    <name type="scientific">Atta colombica</name>
    <dbReference type="NCBI Taxonomy" id="520822"/>
    <lineage>
        <taxon>Eukaryota</taxon>
        <taxon>Metazoa</taxon>
        <taxon>Ecdysozoa</taxon>
        <taxon>Arthropoda</taxon>
        <taxon>Hexapoda</taxon>
        <taxon>Insecta</taxon>
        <taxon>Pterygota</taxon>
        <taxon>Neoptera</taxon>
        <taxon>Endopterygota</taxon>
        <taxon>Hymenoptera</taxon>
        <taxon>Apocrita</taxon>
        <taxon>Aculeata</taxon>
        <taxon>Formicoidea</taxon>
        <taxon>Formicidae</taxon>
        <taxon>Myrmicinae</taxon>
        <taxon>Atta</taxon>
    </lineage>
</organism>
<feature type="region of interest" description="Disordered" evidence="1">
    <location>
        <begin position="1"/>
        <end position="40"/>
    </location>
</feature>
<proteinExistence type="predicted"/>